<evidence type="ECO:0000256" key="2">
    <source>
        <dbReference type="SAM" id="Phobius"/>
    </source>
</evidence>
<evidence type="ECO:0000256" key="1">
    <source>
        <dbReference type="SAM" id="MobiDB-lite"/>
    </source>
</evidence>
<organism evidence="3 4">
    <name type="scientific">Saccharomonospora viridis</name>
    <dbReference type="NCBI Taxonomy" id="1852"/>
    <lineage>
        <taxon>Bacteria</taxon>
        <taxon>Bacillati</taxon>
        <taxon>Actinomycetota</taxon>
        <taxon>Actinomycetes</taxon>
        <taxon>Pseudonocardiales</taxon>
        <taxon>Pseudonocardiaceae</taxon>
        <taxon>Saccharomonospora</taxon>
    </lineage>
</organism>
<keyword evidence="2" id="KW-0472">Membrane</keyword>
<feature type="transmembrane region" description="Helical" evidence="2">
    <location>
        <begin position="89"/>
        <end position="111"/>
    </location>
</feature>
<feature type="region of interest" description="Disordered" evidence="1">
    <location>
        <begin position="1"/>
        <end position="36"/>
    </location>
</feature>
<comment type="caution">
    <text evidence="3">The sequence shown here is derived from an EMBL/GenBank/DDBJ whole genome shotgun (WGS) entry which is preliminary data.</text>
</comment>
<feature type="transmembrane region" description="Helical" evidence="2">
    <location>
        <begin position="143"/>
        <end position="162"/>
    </location>
</feature>
<accession>A0A837DFL7</accession>
<name>A0A837DFL7_9PSEU</name>
<feature type="transmembrane region" description="Helical" evidence="2">
    <location>
        <begin position="44"/>
        <end position="69"/>
    </location>
</feature>
<protein>
    <recommendedName>
        <fullName evidence="5">Integral membrane protein</fullName>
    </recommendedName>
</protein>
<sequence length="167" mass="16611">MSEGPNGPGVPRKTPQQHETFAPSRLNPSPPGPAAAEAGARPGLLLGTVALGFVTAGLEVLGGVLWILGGSRIGDIEAALGTGENIGDTVVLLGVVSLFVGAAYACGGLMALRHRLSVLFVASGAGIVLNSVALLSFEGVAGLIGLLLGVGTLLLSVLQTTLRPSRG</sequence>
<dbReference type="AlphaFoldDB" id="A0A837DFL7"/>
<feature type="transmembrane region" description="Helical" evidence="2">
    <location>
        <begin position="118"/>
        <end position="137"/>
    </location>
</feature>
<keyword evidence="2" id="KW-1133">Transmembrane helix</keyword>
<reference evidence="3 4" key="1">
    <citation type="submission" date="2014-10" db="EMBL/GenBank/DDBJ databases">
        <title>Genome sequence of Micropolyspora internatus JCM3315.</title>
        <authorList>
            <person name="Shin S.-K."/>
            <person name="Yi H."/>
        </authorList>
    </citation>
    <scope>NUCLEOTIDE SEQUENCE [LARGE SCALE GENOMIC DNA]</scope>
    <source>
        <strain evidence="3 4">JCM 3315</strain>
    </source>
</reference>
<dbReference type="Proteomes" id="UP000030848">
    <property type="component" value="Unassembled WGS sequence"/>
</dbReference>
<dbReference type="OrthoDB" id="3557351at2"/>
<evidence type="ECO:0008006" key="5">
    <source>
        <dbReference type="Google" id="ProtNLM"/>
    </source>
</evidence>
<evidence type="ECO:0000313" key="4">
    <source>
        <dbReference type="Proteomes" id="UP000030848"/>
    </source>
</evidence>
<gene>
    <name evidence="3" type="ORF">MINT15_03160</name>
</gene>
<keyword evidence="2" id="KW-0812">Transmembrane</keyword>
<proteinExistence type="predicted"/>
<dbReference type="EMBL" id="JRZE01000001">
    <property type="protein sequence ID" value="KHF46015.1"/>
    <property type="molecule type" value="Genomic_DNA"/>
</dbReference>
<evidence type="ECO:0000313" key="3">
    <source>
        <dbReference type="EMBL" id="KHF46015.1"/>
    </source>
</evidence>